<dbReference type="RefSeq" id="WP_183323290.1">
    <property type="nucleotide sequence ID" value="NZ_JACHBQ010000001.1"/>
</dbReference>
<comment type="caution">
    <text evidence="1">The sequence shown here is derived from an EMBL/GenBank/DDBJ whole genome shotgun (WGS) entry which is preliminary data.</text>
</comment>
<dbReference type="SUPFAM" id="SSF55144">
    <property type="entry name" value="LigT-like"/>
    <property type="match status" value="1"/>
</dbReference>
<dbReference type="GO" id="GO:0016874">
    <property type="term" value="F:ligase activity"/>
    <property type="evidence" value="ECO:0007669"/>
    <property type="project" value="UniProtKB-KW"/>
</dbReference>
<reference evidence="1 2" key="1">
    <citation type="submission" date="2020-08" db="EMBL/GenBank/DDBJ databases">
        <title>Sequencing the genomes of 1000 actinobacteria strains.</title>
        <authorList>
            <person name="Klenk H.-P."/>
        </authorList>
    </citation>
    <scope>NUCLEOTIDE SEQUENCE [LARGE SCALE GENOMIC DNA]</scope>
    <source>
        <strain evidence="1 2">DSM 21065</strain>
    </source>
</reference>
<organism evidence="1 2">
    <name type="scientific">Cryobacterium roopkundense</name>
    <dbReference type="NCBI Taxonomy" id="1001240"/>
    <lineage>
        <taxon>Bacteria</taxon>
        <taxon>Bacillati</taxon>
        <taxon>Actinomycetota</taxon>
        <taxon>Actinomycetes</taxon>
        <taxon>Micrococcales</taxon>
        <taxon>Microbacteriaceae</taxon>
        <taxon>Cryobacterium</taxon>
    </lineage>
</organism>
<dbReference type="AlphaFoldDB" id="A0A7W8ZVA2"/>
<gene>
    <name evidence="1" type="ORF">BJ997_001226</name>
</gene>
<dbReference type="EMBL" id="JACHBQ010000001">
    <property type="protein sequence ID" value="MBB5640678.1"/>
    <property type="molecule type" value="Genomic_DNA"/>
</dbReference>
<evidence type="ECO:0000313" key="2">
    <source>
        <dbReference type="Proteomes" id="UP000561726"/>
    </source>
</evidence>
<sequence length="161" mass="17002">MPRLVVVLPLTPLHEGDSFAVHDWPLHVTVLPPFLTDAEPGVIASAIVAATSAHSALPAVAGEDELFGRRQDVPVTIVLPTEALSQLHELLIETLRPLGASPDEPAFTGAEFRPHITIKNHARIAVGAAFALQQIALVDMAPRAASTGRTVLATINLPAAR</sequence>
<protein>
    <submittedName>
        <fullName evidence="1">2'-5' RNA ligase</fullName>
    </submittedName>
</protein>
<dbReference type="Proteomes" id="UP000561726">
    <property type="component" value="Unassembled WGS sequence"/>
</dbReference>
<keyword evidence="1" id="KW-0436">Ligase</keyword>
<dbReference type="InterPro" id="IPR009097">
    <property type="entry name" value="Cyclic_Pdiesterase"/>
</dbReference>
<accession>A0A7W8ZVA2</accession>
<dbReference type="Gene3D" id="3.90.1140.10">
    <property type="entry name" value="Cyclic phosphodiesterase"/>
    <property type="match status" value="1"/>
</dbReference>
<name>A0A7W8ZVA2_9MICO</name>
<proteinExistence type="predicted"/>
<evidence type="ECO:0000313" key="1">
    <source>
        <dbReference type="EMBL" id="MBB5640678.1"/>
    </source>
</evidence>
<dbReference type="Pfam" id="PF13563">
    <property type="entry name" value="2_5_RNA_ligase2"/>
    <property type="match status" value="1"/>
</dbReference>